<feature type="region of interest" description="Disordered" evidence="1">
    <location>
        <begin position="111"/>
        <end position="134"/>
    </location>
</feature>
<proteinExistence type="predicted"/>
<feature type="compositionally biased region" description="Basic and acidic residues" evidence="1">
    <location>
        <begin position="111"/>
        <end position="125"/>
    </location>
</feature>
<feature type="compositionally biased region" description="Basic and acidic residues" evidence="1">
    <location>
        <begin position="24"/>
        <end position="35"/>
    </location>
</feature>
<dbReference type="AlphaFoldDB" id="A0A182SY33"/>
<protein>
    <submittedName>
        <fullName evidence="2">Uncharacterized protein</fullName>
    </submittedName>
</protein>
<name>A0A182SY33_9DIPT</name>
<dbReference type="EnsemblMetazoa" id="AMAM015756-RA">
    <property type="protein sequence ID" value="AMAM015756-PA"/>
    <property type="gene ID" value="AMAM015756"/>
</dbReference>
<accession>A0A182SY33</accession>
<keyword evidence="3" id="KW-1185">Reference proteome</keyword>
<reference evidence="2" key="2">
    <citation type="submission" date="2020-05" db="UniProtKB">
        <authorList>
            <consortium name="EnsemblMetazoa"/>
        </authorList>
    </citation>
    <scope>IDENTIFICATION</scope>
    <source>
        <strain evidence="2">maculatus3</strain>
    </source>
</reference>
<dbReference type="VEuPathDB" id="VectorBase:AMAM015756"/>
<evidence type="ECO:0000313" key="2">
    <source>
        <dbReference type="EnsemblMetazoa" id="AMAM015756-PA"/>
    </source>
</evidence>
<dbReference type="Proteomes" id="UP000075901">
    <property type="component" value="Unassembled WGS sequence"/>
</dbReference>
<organism evidence="2 3">
    <name type="scientific">Anopheles maculatus</name>
    <dbReference type="NCBI Taxonomy" id="74869"/>
    <lineage>
        <taxon>Eukaryota</taxon>
        <taxon>Metazoa</taxon>
        <taxon>Ecdysozoa</taxon>
        <taxon>Arthropoda</taxon>
        <taxon>Hexapoda</taxon>
        <taxon>Insecta</taxon>
        <taxon>Pterygota</taxon>
        <taxon>Neoptera</taxon>
        <taxon>Endopterygota</taxon>
        <taxon>Diptera</taxon>
        <taxon>Nematocera</taxon>
        <taxon>Culicoidea</taxon>
        <taxon>Culicidae</taxon>
        <taxon>Anophelinae</taxon>
        <taxon>Anopheles</taxon>
        <taxon>Anopheles maculatus group</taxon>
    </lineage>
</organism>
<evidence type="ECO:0000313" key="3">
    <source>
        <dbReference type="Proteomes" id="UP000075901"/>
    </source>
</evidence>
<reference evidence="3" key="1">
    <citation type="submission" date="2013-09" db="EMBL/GenBank/DDBJ databases">
        <title>The Genome Sequence of Anopheles maculatus species B.</title>
        <authorList>
            <consortium name="The Broad Institute Genomics Platform"/>
            <person name="Neafsey D.E."/>
            <person name="Besansky N."/>
            <person name="Howell P."/>
            <person name="Walton C."/>
            <person name="Young S.K."/>
            <person name="Zeng Q."/>
            <person name="Gargeya S."/>
            <person name="Fitzgerald M."/>
            <person name="Haas B."/>
            <person name="Abouelleil A."/>
            <person name="Allen A.W."/>
            <person name="Alvarado L."/>
            <person name="Arachchi H.M."/>
            <person name="Berlin A.M."/>
            <person name="Chapman S.B."/>
            <person name="Gainer-Dewar J."/>
            <person name="Goldberg J."/>
            <person name="Griggs A."/>
            <person name="Gujja S."/>
            <person name="Hansen M."/>
            <person name="Howarth C."/>
            <person name="Imamovic A."/>
            <person name="Ireland A."/>
            <person name="Larimer J."/>
            <person name="McCowan C."/>
            <person name="Murphy C."/>
            <person name="Pearson M."/>
            <person name="Poon T.W."/>
            <person name="Priest M."/>
            <person name="Roberts A."/>
            <person name="Saif S."/>
            <person name="Shea T."/>
            <person name="Sisk P."/>
            <person name="Sykes S."/>
            <person name="Wortman J."/>
            <person name="Nusbaum C."/>
            <person name="Birren B."/>
        </authorList>
    </citation>
    <scope>NUCLEOTIDE SEQUENCE [LARGE SCALE GENOMIC DNA]</scope>
    <source>
        <strain evidence="3">maculatus3</strain>
    </source>
</reference>
<evidence type="ECO:0000256" key="1">
    <source>
        <dbReference type="SAM" id="MobiDB-lite"/>
    </source>
</evidence>
<sequence length="134" mass="15215">MVSDSKPQASCDLVHHGGTKAAHGHGDQKLERKPIFTEQQEPTERAPAQRTPERGSHQLRCGKSSSSASSRGTLMKILTEQNEMVKRLLAEKEKMMADHLKLQVDLQRKMEELKKRSHRSDEKRMSASKPCRSR</sequence>
<feature type="region of interest" description="Disordered" evidence="1">
    <location>
        <begin position="1"/>
        <end position="74"/>
    </location>
</feature>